<feature type="compositionally biased region" description="Basic and acidic residues" evidence="1">
    <location>
        <begin position="438"/>
        <end position="454"/>
    </location>
</feature>
<feature type="compositionally biased region" description="Polar residues" evidence="1">
    <location>
        <begin position="457"/>
        <end position="467"/>
    </location>
</feature>
<comment type="caution">
    <text evidence="2">The sequence shown here is derived from an EMBL/GenBank/DDBJ whole genome shotgun (WGS) entry which is preliminary data.</text>
</comment>
<evidence type="ECO:0000256" key="1">
    <source>
        <dbReference type="SAM" id="MobiDB-lite"/>
    </source>
</evidence>
<gene>
    <name evidence="2" type="ORF">PCOR1329_LOCUS27497</name>
</gene>
<proteinExistence type="predicted"/>
<feature type="region of interest" description="Disordered" evidence="1">
    <location>
        <begin position="178"/>
        <end position="207"/>
    </location>
</feature>
<feature type="compositionally biased region" description="Low complexity" evidence="1">
    <location>
        <begin position="475"/>
        <end position="492"/>
    </location>
</feature>
<evidence type="ECO:0000313" key="2">
    <source>
        <dbReference type="EMBL" id="CAK0828215.1"/>
    </source>
</evidence>
<reference evidence="2" key="1">
    <citation type="submission" date="2023-10" db="EMBL/GenBank/DDBJ databases">
        <authorList>
            <person name="Chen Y."/>
            <person name="Shah S."/>
            <person name="Dougan E. K."/>
            <person name="Thang M."/>
            <person name="Chan C."/>
        </authorList>
    </citation>
    <scope>NUCLEOTIDE SEQUENCE [LARGE SCALE GENOMIC DNA]</scope>
</reference>
<feature type="compositionally biased region" description="Low complexity" evidence="1">
    <location>
        <begin position="499"/>
        <end position="512"/>
    </location>
</feature>
<dbReference type="EMBL" id="CAUYUJ010009990">
    <property type="protein sequence ID" value="CAK0828215.1"/>
    <property type="molecule type" value="Genomic_DNA"/>
</dbReference>
<sequence length="1012" mass="110415">MARIMAYLIAYQGMADDVGDVNAAEEVYKDIDAIEYTDMMQELTKRCNVSTIRAVKRAYVSLGRPSNAALAVAAQHAGVRADWAQCAGLSHCKVCLGRQRPRAARVAVLPRAKRFNEVVCTDVYHVAWKKKEREILASMGEFTRYEVDCPTSKDTFLKESKLWEKLWISRAGEPETIRMGAGGSRAAGHTHGRISKHGIKPDLIPKGARHRLGPMGRNHAVRRGHLSKCHLQFPDDSLETALRMTASQRNAHRNARGFSPAALVLGTQPKIPGSLCNDDFGLPDQAASVDPESKVHEMMIRRTAAATAFIEANCSRAARAVLLARSRPTWGNYEIGEWVYLWRPDQTQGLEKRHWHGPALAIAVETKVNEDNAMRTSVARVTHGRAIYRCTVEQLRPELPGGARKREGRSVDPGSPLCAIEKLRRAPKRTKGASNCRDLAEEGRLPQHDDHMGDIGEQQQPRAQSPVETDETDDPTGGAAAAAPGDPRPTTAGEDEGGEAAAASAGASGSAAQEPSRPHIAAMAKRSVEEAEKVGGAPLAKRAHLSWAKLAPVSEEAALADEVDDEMLLLEEFTEQVYMLALKRKNPAIVEGGLNRTAGWEPISEADVDPRACCPMRFLLEWKMEDGQKVAHARVLYQGIKHRDVAGGQLDRSAPTLSRFGRHTFMLWASLKKWRLFSADVKSALLQAEDASARGLKLHASPTKEMREMLSHQIGLQPGQLLEMLEVADDPFDARNFESQTHVVDGLIGKRVGDFIGRGEGATNEQDLYAKLDDTGCFQARLGMLSEKLKFGMWEFGRATAQDLLDANKDLRFLMANARVGLHFGLNEARSQLRRGSCTDANWASRHDGGSQGGHAIIFGPADELDAGTPAPFVAMEWASTKLQRLCGSSLSAEAQAAAWGTDSLMRVKVYLARSLRPDLELEEAMVHLGTSPFITDAKCLHDASRSATAGPGIAEKRAAIEVAIVDEQMAEIGATWKWVNHAEADGARTCHVLGPPDDGRRAATWSAGATM</sequence>
<dbReference type="Proteomes" id="UP001189429">
    <property type="component" value="Unassembled WGS sequence"/>
</dbReference>
<accession>A0ABN9S8K4</accession>
<organism evidence="2 3">
    <name type="scientific">Prorocentrum cordatum</name>
    <dbReference type="NCBI Taxonomy" id="2364126"/>
    <lineage>
        <taxon>Eukaryota</taxon>
        <taxon>Sar</taxon>
        <taxon>Alveolata</taxon>
        <taxon>Dinophyceae</taxon>
        <taxon>Prorocentrales</taxon>
        <taxon>Prorocentraceae</taxon>
        <taxon>Prorocentrum</taxon>
    </lineage>
</organism>
<feature type="compositionally biased region" description="Basic residues" evidence="1">
    <location>
        <begin position="188"/>
        <end position="198"/>
    </location>
</feature>
<dbReference type="SUPFAM" id="SSF53098">
    <property type="entry name" value="Ribonuclease H-like"/>
    <property type="match status" value="1"/>
</dbReference>
<keyword evidence="3" id="KW-1185">Reference proteome</keyword>
<dbReference type="InterPro" id="IPR012337">
    <property type="entry name" value="RNaseH-like_sf"/>
</dbReference>
<evidence type="ECO:0000313" key="3">
    <source>
        <dbReference type="Proteomes" id="UP001189429"/>
    </source>
</evidence>
<name>A0ABN9S8K4_9DINO</name>
<feature type="region of interest" description="Disordered" evidence="1">
    <location>
        <begin position="399"/>
        <end position="528"/>
    </location>
</feature>
<protein>
    <submittedName>
        <fullName evidence="2">Uncharacterized protein</fullName>
    </submittedName>
</protein>